<dbReference type="CDD" id="cd19081">
    <property type="entry name" value="AKR_AKR9C1"/>
    <property type="match status" value="1"/>
</dbReference>
<dbReference type="PANTHER" id="PTHR43364">
    <property type="entry name" value="NADH-SPECIFIC METHYLGLYOXAL REDUCTASE-RELATED"/>
    <property type="match status" value="1"/>
</dbReference>
<dbReference type="AlphaFoldDB" id="A0A9X2VJY1"/>
<dbReference type="Proteomes" id="UP001141259">
    <property type="component" value="Unassembled WGS sequence"/>
</dbReference>
<protein>
    <submittedName>
        <fullName evidence="2">Aldo/keto reductase</fullName>
    </submittedName>
</protein>
<feature type="domain" description="NADP-dependent oxidoreductase" evidence="1">
    <location>
        <begin position="13"/>
        <end position="335"/>
    </location>
</feature>
<dbReference type="RefSeq" id="WP_259623530.1">
    <property type="nucleotide sequence ID" value="NZ_JANYMP010000005.1"/>
</dbReference>
<comment type="caution">
    <text evidence="2">The sequence shown here is derived from an EMBL/GenBank/DDBJ whole genome shotgun (WGS) entry which is preliminary data.</text>
</comment>
<organism evidence="2 3">
    <name type="scientific">Umezawaea endophytica</name>
    <dbReference type="NCBI Taxonomy" id="1654476"/>
    <lineage>
        <taxon>Bacteria</taxon>
        <taxon>Bacillati</taxon>
        <taxon>Actinomycetota</taxon>
        <taxon>Actinomycetes</taxon>
        <taxon>Pseudonocardiales</taxon>
        <taxon>Pseudonocardiaceae</taxon>
        <taxon>Umezawaea</taxon>
    </lineage>
</organism>
<dbReference type="GO" id="GO:0005829">
    <property type="term" value="C:cytosol"/>
    <property type="evidence" value="ECO:0007669"/>
    <property type="project" value="TreeGrafter"/>
</dbReference>
<dbReference type="InterPro" id="IPR023210">
    <property type="entry name" value="NADP_OxRdtase_dom"/>
</dbReference>
<keyword evidence="3" id="KW-1185">Reference proteome</keyword>
<dbReference type="InterPro" id="IPR036812">
    <property type="entry name" value="NAD(P)_OxRdtase_dom_sf"/>
</dbReference>
<name>A0A9X2VJY1_9PSEU</name>
<evidence type="ECO:0000259" key="1">
    <source>
        <dbReference type="Pfam" id="PF00248"/>
    </source>
</evidence>
<dbReference type="SUPFAM" id="SSF51430">
    <property type="entry name" value="NAD(P)-linked oxidoreductase"/>
    <property type="match status" value="1"/>
</dbReference>
<reference evidence="2" key="1">
    <citation type="submission" date="2022-08" db="EMBL/GenBank/DDBJ databases">
        <authorList>
            <person name="Tistechok S."/>
            <person name="Samborskyy M."/>
            <person name="Roman I."/>
        </authorList>
    </citation>
    <scope>NUCLEOTIDE SEQUENCE</scope>
    <source>
        <strain evidence="2">DSM 103496</strain>
    </source>
</reference>
<dbReference type="InterPro" id="IPR050523">
    <property type="entry name" value="AKR_Detox_Biosynth"/>
</dbReference>
<dbReference type="EMBL" id="JANYMP010000005">
    <property type="protein sequence ID" value="MCS7478030.1"/>
    <property type="molecule type" value="Genomic_DNA"/>
</dbReference>
<accession>A0A9X2VJY1</accession>
<dbReference type="Pfam" id="PF00248">
    <property type="entry name" value="Aldo_ket_red"/>
    <property type="match status" value="1"/>
</dbReference>
<evidence type="ECO:0000313" key="3">
    <source>
        <dbReference type="Proteomes" id="UP001141259"/>
    </source>
</evidence>
<dbReference type="Gene3D" id="3.20.20.100">
    <property type="entry name" value="NADP-dependent oxidoreductase domain"/>
    <property type="match status" value="1"/>
</dbReference>
<gene>
    <name evidence="2" type="ORF">NZH93_14300</name>
</gene>
<evidence type="ECO:0000313" key="2">
    <source>
        <dbReference type="EMBL" id="MCS7478030.1"/>
    </source>
</evidence>
<proteinExistence type="predicted"/>
<dbReference type="PANTHER" id="PTHR43364:SF6">
    <property type="entry name" value="OXIDOREDUCTASE-RELATED"/>
    <property type="match status" value="1"/>
</dbReference>
<sequence>MARLGRSDIDVFPLVLGGNTFGWTSDEENSHRVLDAFVAGGGNFIDTADSYTSDVPGNSGGESETIIGRWLAARGNRDSVVIGTKVSQHPRFKGLAATTVTAALEASLVRLGVDHVDVYYAHFDDAKTPLAETAGAFDALHKAGKIRVVALSNYSGPRIREWLDIARREGFEPPAVVQPDYNLVTRQRYEREIAPVLAEEGIAAVPYFALASGFLTGKYRRVGGFRKAEPYLAVIGAFLTGKNRRDRQAFGEAVRRVVASRYFTEAGLAVVQAVEDIAAARGVEMSTVAIAWLRTRPGVVAPIASARTVEQLPALLAAAEFDLTADETAALDEVSARVK</sequence>